<feature type="chain" id="PRO_5009524318" evidence="1">
    <location>
        <begin position="22"/>
        <end position="158"/>
    </location>
</feature>
<keyword evidence="1" id="KW-0732">Signal</keyword>
<reference evidence="2 3" key="1">
    <citation type="journal article" date="2016" name="Nat. Commun.">
        <title>Thousands of microbial genomes shed light on interconnected biogeochemical processes in an aquifer system.</title>
        <authorList>
            <person name="Anantharaman K."/>
            <person name="Brown C.T."/>
            <person name="Hug L.A."/>
            <person name="Sharon I."/>
            <person name="Castelle C.J."/>
            <person name="Probst A.J."/>
            <person name="Thomas B.C."/>
            <person name="Singh A."/>
            <person name="Wilkins M.J."/>
            <person name="Karaoz U."/>
            <person name="Brodie E.L."/>
            <person name="Williams K.H."/>
            <person name="Hubbard S.S."/>
            <person name="Banfield J.F."/>
        </authorList>
    </citation>
    <scope>NUCLEOTIDE SEQUENCE [LARGE SCALE GENOMIC DNA]</scope>
</reference>
<accession>A0A1F6FFR1</accession>
<protein>
    <submittedName>
        <fullName evidence="2">Uncharacterized protein</fullName>
    </submittedName>
</protein>
<dbReference type="Proteomes" id="UP000177325">
    <property type="component" value="Unassembled WGS sequence"/>
</dbReference>
<feature type="signal peptide" evidence="1">
    <location>
        <begin position="1"/>
        <end position="21"/>
    </location>
</feature>
<name>A0A1F6FFR1_9BACT</name>
<comment type="caution">
    <text evidence="2">The sequence shown here is derived from an EMBL/GenBank/DDBJ whole genome shotgun (WGS) entry which is preliminary data.</text>
</comment>
<gene>
    <name evidence="2" type="ORF">A3G90_01230</name>
</gene>
<evidence type="ECO:0000313" key="2">
    <source>
        <dbReference type="EMBL" id="OGG84692.1"/>
    </source>
</evidence>
<proteinExistence type="predicted"/>
<dbReference type="EMBL" id="MFMM01000001">
    <property type="protein sequence ID" value="OGG84692.1"/>
    <property type="molecule type" value="Genomic_DNA"/>
</dbReference>
<dbReference type="AlphaFoldDB" id="A0A1F6FFR1"/>
<sequence>MNRFFTFVILLLALASQPALAASFSDEAKAKHACLGQTSLPWRISPMKADTAPTAYAGWSGLYAGEWKGSGKPLCHVLIIESVGSDGKAKVLYSTGKPYYEHGTFDATISEKDDGVQVLELTLGNGTKASYMKTNQDPALKARYGDYAMGTLLPVVKD</sequence>
<evidence type="ECO:0000313" key="3">
    <source>
        <dbReference type="Proteomes" id="UP000177325"/>
    </source>
</evidence>
<organism evidence="2 3">
    <name type="scientific">Candidatus Kaiserbacteria bacterium RIFCSPLOWO2_12_FULL_45_26</name>
    <dbReference type="NCBI Taxonomy" id="1798525"/>
    <lineage>
        <taxon>Bacteria</taxon>
        <taxon>Candidatus Kaiseribacteriota</taxon>
    </lineage>
</organism>
<evidence type="ECO:0000256" key="1">
    <source>
        <dbReference type="SAM" id="SignalP"/>
    </source>
</evidence>